<gene>
    <name evidence="2" type="ORF">JG687_00014408</name>
</gene>
<evidence type="ECO:0000313" key="3">
    <source>
        <dbReference type="Proteomes" id="UP000688947"/>
    </source>
</evidence>
<feature type="region of interest" description="Disordered" evidence="1">
    <location>
        <begin position="32"/>
        <end position="65"/>
    </location>
</feature>
<proteinExistence type="predicted"/>
<dbReference type="Proteomes" id="UP000688947">
    <property type="component" value="Unassembled WGS sequence"/>
</dbReference>
<reference evidence="2" key="1">
    <citation type="submission" date="2021-01" db="EMBL/GenBank/DDBJ databases">
        <title>Phytophthora aleatoria, a newly-described species from Pinus radiata is distinct from Phytophthora cactorum isolates based on comparative genomics.</title>
        <authorList>
            <person name="Mcdougal R."/>
            <person name="Panda P."/>
            <person name="Williams N."/>
            <person name="Studholme D.J."/>
        </authorList>
    </citation>
    <scope>NUCLEOTIDE SEQUENCE</scope>
    <source>
        <strain evidence="2">NZFS 3830</strain>
    </source>
</reference>
<dbReference type="EMBL" id="JAENGZ010001160">
    <property type="protein sequence ID" value="KAG6950168.1"/>
    <property type="molecule type" value="Genomic_DNA"/>
</dbReference>
<evidence type="ECO:0000313" key="2">
    <source>
        <dbReference type="EMBL" id="KAG6950168.1"/>
    </source>
</evidence>
<organism evidence="2 3">
    <name type="scientific">Phytophthora cactorum</name>
    <dbReference type="NCBI Taxonomy" id="29920"/>
    <lineage>
        <taxon>Eukaryota</taxon>
        <taxon>Sar</taxon>
        <taxon>Stramenopiles</taxon>
        <taxon>Oomycota</taxon>
        <taxon>Peronosporomycetes</taxon>
        <taxon>Peronosporales</taxon>
        <taxon>Peronosporaceae</taxon>
        <taxon>Phytophthora</taxon>
    </lineage>
</organism>
<evidence type="ECO:0000256" key="1">
    <source>
        <dbReference type="SAM" id="MobiDB-lite"/>
    </source>
</evidence>
<comment type="caution">
    <text evidence="2">The sequence shown here is derived from an EMBL/GenBank/DDBJ whole genome shotgun (WGS) entry which is preliminary data.</text>
</comment>
<feature type="non-terminal residue" evidence="2">
    <location>
        <position position="1"/>
    </location>
</feature>
<feature type="region of interest" description="Disordered" evidence="1">
    <location>
        <begin position="1"/>
        <end position="20"/>
    </location>
</feature>
<dbReference type="AlphaFoldDB" id="A0A8T1TXS9"/>
<sequence>KKVCNRLAPTTTNCNPEGRSERQLGAVVEVGGRGNAGEQRRERSNTKSVGRSVTNSRRSVQKSRDVSGARVLKRLRGPRSCVGFFHAFLL</sequence>
<name>A0A8T1TXS9_9STRA</name>
<feature type="compositionally biased region" description="Polar residues" evidence="1">
    <location>
        <begin position="46"/>
        <end position="58"/>
    </location>
</feature>
<accession>A0A8T1TXS9</accession>
<protein>
    <submittedName>
        <fullName evidence="2">Uncharacterized protein</fullName>
    </submittedName>
</protein>